<gene>
    <name evidence="2" type="ORF">EJB05_57274</name>
</gene>
<dbReference type="Proteomes" id="UP000324897">
    <property type="component" value="Unassembled WGS sequence"/>
</dbReference>
<comment type="caution">
    <text evidence="2">The sequence shown here is derived from an EMBL/GenBank/DDBJ whole genome shotgun (WGS) entry which is preliminary data.</text>
</comment>
<organism evidence="2 3">
    <name type="scientific">Eragrostis curvula</name>
    <name type="common">weeping love grass</name>
    <dbReference type="NCBI Taxonomy" id="38414"/>
    <lineage>
        <taxon>Eukaryota</taxon>
        <taxon>Viridiplantae</taxon>
        <taxon>Streptophyta</taxon>
        <taxon>Embryophyta</taxon>
        <taxon>Tracheophyta</taxon>
        <taxon>Spermatophyta</taxon>
        <taxon>Magnoliopsida</taxon>
        <taxon>Liliopsida</taxon>
        <taxon>Poales</taxon>
        <taxon>Poaceae</taxon>
        <taxon>PACMAD clade</taxon>
        <taxon>Chloridoideae</taxon>
        <taxon>Eragrostideae</taxon>
        <taxon>Eragrostidinae</taxon>
        <taxon>Eragrostis</taxon>
    </lineage>
</organism>
<feature type="compositionally biased region" description="Basic residues" evidence="1">
    <location>
        <begin position="46"/>
        <end position="55"/>
    </location>
</feature>
<keyword evidence="3" id="KW-1185">Reference proteome</keyword>
<evidence type="ECO:0000313" key="2">
    <source>
        <dbReference type="EMBL" id="TVT97479.1"/>
    </source>
</evidence>
<name>A0A5J9SEF1_9POAL</name>
<feature type="compositionally biased region" description="Polar residues" evidence="1">
    <location>
        <begin position="70"/>
        <end position="79"/>
    </location>
</feature>
<accession>A0A5J9SEF1</accession>
<protein>
    <submittedName>
        <fullName evidence="2">Uncharacterized protein</fullName>
    </submittedName>
</protein>
<reference evidence="2 3" key="1">
    <citation type="journal article" date="2019" name="Sci. Rep.">
        <title>A high-quality genome of Eragrostis curvula grass provides insights into Poaceae evolution and supports new strategies to enhance forage quality.</title>
        <authorList>
            <person name="Carballo J."/>
            <person name="Santos B.A.C.M."/>
            <person name="Zappacosta D."/>
            <person name="Garbus I."/>
            <person name="Selva J.P."/>
            <person name="Gallo C.A."/>
            <person name="Diaz A."/>
            <person name="Albertini E."/>
            <person name="Caccamo M."/>
            <person name="Echenique V."/>
        </authorList>
    </citation>
    <scope>NUCLEOTIDE SEQUENCE [LARGE SCALE GENOMIC DNA]</scope>
    <source>
        <strain evidence="3">cv. Victoria</strain>
        <tissue evidence="2">Leaf</tissue>
    </source>
</reference>
<feature type="region of interest" description="Disordered" evidence="1">
    <location>
        <begin position="16"/>
        <end position="131"/>
    </location>
</feature>
<dbReference type="EMBL" id="RWGY01000995">
    <property type="protein sequence ID" value="TVT97479.1"/>
    <property type="molecule type" value="Genomic_DNA"/>
</dbReference>
<proteinExistence type="predicted"/>
<evidence type="ECO:0000313" key="3">
    <source>
        <dbReference type="Proteomes" id="UP000324897"/>
    </source>
</evidence>
<dbReference type="AlphaFoldDB" id="A0A5J9SEF1"/>
<feature type="non-terminal residue" evidence="2">
    <location>
        <position position="1"/>
    </location>
</feature>
<feature type="compositionally biased region" description="Basic residues" evidence="1">
    <location>
        <begin position="122"/>
        <end position="131"/>
    </location>
</feature>
<sequence>MAGDDDRVDLSPVAFVGASAGDAQLPTQARVFGAPTRGDGGETSQRRRMAHRNRHTTTERSRGPRPTPRAHTSSASSDPESAGAHDFRPARPRVGWGPQTPPRPTPSRAGPELRLARLPVGRAHKPRFARPRVGRLRREDFPLARRTGIYDE</sequence>
<dbReference type="Gramene" id="TVT97479">
    <property type="protein sequence ID" value="TVT97479"/>
    <property type="gene ID" value="EJB05_57274"/>
</dbReference>
<evidence type="ECO:0000256" key="1">
    <source>
        <dbReference type="SAM" id="MobiDB-lite"/>
    </source>
</evidence>